<name>A0AA35TQG7_GEOBA</name>
<evidence type="ECO:0000313" key="2">
    <source>
        <dbReference type="Proteomes" id="UP001174909"/>
    </source>
</evidence>
<proteinExistence type="predicted"/>
<dbReference type="Proteomes" id="UP001174909">
    <property type="component" value="Unassembled WGS sequence"/>
</dbReference>
<keyword evidence="2" id="KW-1185">Reference proteome</keyword>
<sequence length="69" mass="7723">MTVKKDNMRLMTNELAWCDDCGVETRETRDIAEREETVTAEQASYPGNPAVADVSSAEFRRRRSAGISV</sequence>
<comment type="caution">
    <text evidence="1">The sequence shown here is derived from an EMBL/GenBank/DDBJ whole genome shotgun (WGS) entry which is preliminary data.</text>
</comment>
<reference evidence="1" key="1">
    <citation type="submission" date="2023-03" db="EMBL/GenBank/DDBJ databases">
        <authorList>
            <person name="Steffen K."/>
            <person name="Cardenas P."/>
        </authorList>
    </citation>
    <scope>NUCLEOTIDE SEQUENCE</scope>
</reference>
<gene>
    <name evidence="1" type="ORF">GBAR_LOCUS28734</name>
</gene>
<organism evidence="1 2">
    <name type="scientific">Geodia barretti</name>
    <name type="common">Barrett's horny sponge</name>
    <dbReference type="NCBI Taxonomy" id="519541"/>
    <lineage>
        <taxon>Eukaryota</taxon>
        <taxon>Metazoa</taxon>
        <taxon>Porifera</taxon>
        <taxon>Demospongiae</taxon>
        <taxon>Heteroscleromorpha</taxon>
        <taxon>Tetractinellida</taxon>
        <taxon>Astrophorina</taxon>
        <taxon>Geodiidae</taxon>
        <taxon>Geodia</taxon>
    </lineage>
</organism>
<dbReference type="EMBL" id="CASHTH010004021">
    <property type="protein sequence ID" value="CAI8052560.1"/>
    <property type="molecule type" value="Genomic_DNA"/>
</dbReference>
<accession>A0AA35TQG7</accession>
<evidence type="ECO:0000313" key="1">
    <source>
        <dbReference type="EMBL" id="CAI8052560.1"/>
    </source>
</evidence>
<protein>
    <submittedName>
        <fullName evidence="1">Uncharacterized protein</fullName>
    </submittedName>
</protein>
<dbReference type="AlphaFoldDB" id="A0AA35TQG7"/>